<evidence type="ECO:0000313" key="3">
    <source>
        <dbReference type="Proteomes" id="UP000651050"/>
    </source>
</evidence>
<dbReference type="Proteomes" id="UP000651050">
    <property type="component" value="Unassembled WGS sequence"/>
</dbReference>
<name>A0A931H3W0_9BURK</name>
<comment type="caution">
    <text evidence="2">The sequence shown here is derived from an EMBL/GenBank/DDBJ whole genome shotgun (WGS) entry which is preliminary data.</text>
</comment>
<keyword evidence="3" id="KW-1185">Reference proteome</keyword>
<dbReference type="AlphaFoldDB" id="A0A931H3W0"/>
<reference evidence="2" key="1">
    <citation type="submission" date="2020-11" db="EMBL/GenBank/DDBJ databases">
        <title>Bacterial whole genome sequence for Caenimonas sp. DR4.4.</title>
        <authorList>
            <person name="Le V."/>
            <person name="Ko S.-R."/>
            <person name="Ahn C.-Y."/>
            <person name="Oh H.-M."/>
        </authorList>
    </citation>
    <scope>NUCLEOTIDE SEQUENCE</scope>
    <source>
        <strain evidence="2">DR4.4</strain>
    </source>
</reference>
<gene>
    <name evidence="2" type="ORF">I5803_08875</name>
</gene>
<dbReference type="RefSeq" id="WP_196986006.1">
    <property type="nucleotide sequence ID" value="NZ_JADWYS010000001.1"/>
</dbReference>
<evidence type="ECO:0000313" key="2">
    <source>
        <dbReference type="EMBL" id="MBG9388131.1"/>
    </source>
</evidence>
<sequence length="160" mass="17415">MTGAADRLARSRLAILQQLERREKRRDGDDTTRARAAGDDTAGEQARAPGEGWFSRRFGGRFGGRFDGLNRAAQTWWRHHPAHMALEVATPVLSSYARKHPAQFLGIAAAVGAVVVVARPWRLMSATGLVVALLKSSQLSNIVMSAMSGADFGKDEPPYE</sequence>
<protein>
    <submittedName>
        <fullName evidence="2">Uncharacterized protein</fullName>
    </submittedName>
</protein>
<proteinExistence type="predicted"/>
<accession>A0A931H3W0</accession>
<dbReference type="EMBL" id="JADWYS010000001">
    <property type="protein sequence ID" value="MBG9388131.1"/>
    <property type="molecule type" value="Genomic_DNA"/>
</dbReference>
<feature type="region of interest" description="Disordered" evidence="1">
    <location>
        <begin position="19"/>
        <end position="50"/>
    </location>
</feature>
<feature type="compositionally biased region" description="Basic and acidic residues" evidence="1">
    <location>
        <begin position="19"/>
        <end position="38"/>
    </location>
</feature>
<organism evidence="2 3">
    <name type="scientific">Caenimonas aquaedulcis</name>
    <dbReference type="NCBI Taxonomy" id="2793270"/>
    <lineage>
        <taxon>Bacteria</taxon>
        <taxon>Pseudomonadati</taxon>
        <taxon>Pseudomonadota</taxon>
        <taxon>Betaproteobacteria</taxon>
        <taxon>Burkholderiales</taxon>
        <taxon>Comamonadaceae</taxon>
        <taxon>Caenimonas</taxon>
    </lineage>
</organism>
<evidence type="ECO:0000256" key="1">
    <source>
        <dbReference type="SAM" id="MobiDB-lite"/>
    </source>
</evidence>